<proteinExistence type="predicted"/>
<organism evidence="1 2">
    <name type="scientific">Candidatus Endolissoclinum faulkneri L2</name>
    <dbReference type="NCBI Taxonomy" id="1193729"/>
    <lineage>
        <taxon>Bacteria</taxon>
        <taxon>Pseudomonadati</taxon>
        <taxon>Pseudomonadota</taxon>
        <taxon>Alphaproteobacteria</taxon>
        <taxon>Rhodospirillales</taxon>
        <taxon>Rhodospirillaceae</taxon>
        <taxon>Candidatus Endolissoclinum</taxon>
    </lineage>
</organism>
<dbReference type="Proteomes" id="UP000010077">
    <property type="component" value="Chromosome"/>
</dbReference>
<gene>
    <name evidence="1" type="ORF">A1OE_445</name>
</gene>
<dbReference type="AlphaFoldDB" id="K7Z3R7"/>
<keyword evidence="2" id="KW-1185">Reference proteome</keyword>
<reference evidence="1 2" key="1">
    <citation type="journal article" date="2012" name="Proc. Natl. Acad. Sci. U.S.A.">
        <title>Genome streamlining and chemical defense in a coral reef symbiosis.</title>
        <authorList>
            <person name="Kwan J.C."/>
            <person name="Donia M.S."/>
            <person name="Han A.W."/>
            <person name="Hirose E."/>
            <person name="Haygood M.G."/>
            <person name="Schmidt E.W."/>
        </authorList>
    </citation>
    <scope>NUCLEOTIDE SEQUENCE [LARGE SCALE GENOMIC DNA]</scope>
    <source>
        <strain evidence="1 2">L2</strain>
    </source>
</reference>
<sequence length="42" mass="4975">MFDFIASAEDKLSCSFNLQNTHRTNLTYLRMQESKNFAFILK</sequence>
<name>K7Z3R7_9PROT</name>
<evidence type="ECO:0000313" key="2">
    <source>
        <dbReference type="Proteomes" id="UP000010077"/>
    </source>
</evidence>
<accession>K7Z3R7</accession>
<evidence type="ECO:0000313" key="1">
    <source>
        <dbReference type="EMBL" id="AFX98638.1"/>
    </source>
</evidence>
<protein>
    <submittedName>
        <fullName evidence="1">Uncharacterized protein</fullName>
    </submittedName>
</protein>
<dbReference type="EMBL" id="CP003539">
    <property type="protein sequence ID" value="AFX98638.1"/>
    <property type="molecule type" value="Genomic_DNA"/>
</dbReference>
<dbReference type="KEGG" id="thal:A1OE_445"/>
<dbReference type="HOGENOM" id="CLU_3248742_0_0_5"/>